<proteinExistence type="predicted"/>
<evidence type="ECO:0008006" key="3">
    <source>
        <dbReference type="Google" id="ProtNLM"/>
    </source>
</evidence>
<dbReference type="InterPro" id="IPR022243">
    <property type="entry name" value="DUF3768"/>
</dbReference>
<reference evidence="2" key="1">
    <citation type="submission" date="2016-07" db="EMBL/GenBank/DDBJ databases">
        <authorList>
            <person name="Florea S."/>
            <person name="Webb J.S."/>
            <person name="Jaromczyk J."/>
            <person name="Schardl C.L."/>
        </authorList>
    </citation>
    <scope>NUCLEOTIDE SEQUENCE [LARGE SCALE GENOMIC DNA]</scope>
    <source>
        <strain evidence="2">MV-1</strain>
    </source>
</reference>
<dbReference type="RefSeq" id="WP_069959083.1">
    <property type="nucleotide sequence ID" value="NZ_MCGG01000062.1"/>
</dbReference>
<dbReference type="STRING" id="28181.BEN30_15975"/>
<gene>
    <name evidence="1" type="ORF">BEN30_15975</name>
</gene>
<evidence type="ECO:0000313" key="2">
    <source>
        <dbReference type="Proteomes" id="UP000095347"/>
    </source>
</evidence>
<organism evidence="1 2">
    <name type="scientific">Magnetovibrio blakemorei</name>
    <dbReference type="NCBI Taxonomy" id="28181"/>
    <lineage>
        <taxon>Bacteria</taxon>
        <taxon>Pseudomonadati</taxon>
        <taxon>Pseudomonadota</taxon>
        <taxon>Alphaproteobacteria</taxon>
        <taxon>Rhodospirillales</taxon>
        <taxon>Magnetovibrionaceae</taxon>
        <taxon>Magnetovibrio</taxon>
    </lineage>
</organism>
<dbReference type="AlphaFoldDB" id="A0A1E5Q4C0"/>
<dbReference type="EMBL" id="MCGG01000062">
    <property type="protein sequence ID" value="OEJ64808.1"/>
    <property type="molecule type" value="Genomic_DNA"/>
</dbReference>
<accession>A0A1E5Q4C0</accession>
<keyword evidence="2" id="KW-1185">Reference proteome</keyword>
<sequence length="108" mass="12203">MCRNHKISQLNDQLRKHGLGGKVFITQGIQSLDEWRREAVINAVREFNAFTPNNDPYGEHDMGNVVVAGAKAMWKIDYYDPSMTVGSEEPADCAKTVRVLTIMLAEEY</sequence>
<comment type="caution">
    <text evidence="1">The sequence shown here is derived from an EMBL/GenBank/DDBJ whole genome shotgun (WGS) entry which is preliminary data.</text>
</comment>
<dbReference type="Pfam" id="PF12599">
    <property type="entry name" value="DUF3768"/>
    <property type="match status" value="1"/>
</dbReference>
<evidence type="ECO:0000313" key="1">
    <source>
        <dbReference type="EMBL" id="OEJ64808.1"/>
    </source>
</evidence>
<dbReference type="Proteomes" id="UP000095347">
    <property type="component" value="Unassembled WGS sequence"/>
</dbReference>
<name>A0A1E5Q4C0_9PROT</name>
<protein>
    <recommendedName>
        <fullName evidence="3">DUF3768 domain-containing protein</fullName>
    </recommendedName>
</protein>